<reference evidence="3" key="2">
    <citation type="submission" date="2020-07" db="EMBL/GenBank/DDBJ databases">
        <authorList>
            <person name="Pettersson B.M.F."/>
            <person name="Behra P.R.K."/>
            <person name="Ramesh M."/>
            <person name="Das S."/>
            <person name="Dasgupta S."/>
            <person name="Kirsebom L.A."/>
        </authorList>
    </citation>
    <scope>NUCLEOTIDE SEQUENCE</scope>
    <source>
        <strain evidence="3">DSM 44203</strain>
    </source>
</reference>
<name>A0AAW5SFI7_MYCNV</name>
<protein>
    <submittedName>
        <fullName evidence="3">Protein kinase family protein</fullName>
    </submittedName>
</protein>
<dbReference type="Proteomes" id="UP000069773">
    <property type="component" value="Unassembled WGS sequence"/>
</dbReference>
<keyword evidence="4" id="KW-1185">Reference proteome</keyword>
<dbReference type="Gene3D" id="1.10.510.10">
    <property type="entry name" value="Transferase(Phosphotransferase) domain 1"/>
    <property type="match status" value="1"/>
</dbReference>
<evidence type="ECO:0000256" key="1">
    <source>
        <dbReference type="SAM" id="Phobius"/>
    </source>
</evidence>
<evidence type="ECO:0000313" key="2">
    <source>
        <dbReference type="EMBL" id="GAT10914.1"/>
    </source>
</evidence>
<dbReference type="AlphaFoldDB" id="A0AAW5SFI7"/>
<dbReference type="GO" id="GO:0016301">
    <property type="term" value="F:kinase activity"/>
    <property type="evidence" value="ECO:0007669"/>
    <property type="project" value="UniProtKB-KW"/>
</dbReference>
<dbReference type="Proteomes" id="UP001207528">
    <property type="component" value="Unassembled WGS sequence"/>
</dbReference>
<keyword evidence="3" id="KW-0418">Kinase</keyword>
<organism evidence="3 5">
    <name type="scientific">Mycolicibacterium novocastrense</name>
    <name type="common">Mycobacterium novocastrense</name>
    <dbReference type="NCBI Taxonomy" id="59813"/>
    <lineage>
        <taxon>Bacteria</taxon>
        <taxon>Bacillati</taxon>
        <taxon>Actinomycetota</taxon>
        <taxon>Actinomycetes</taxon>
        <taxon>Mycobacteriales</taxon>
        <taxon>Mycobacteriaceae</taxon>
        <taxon>Mycolicibacterium</taxon>
    </lineage>
</organism>
<dbReference type="EMBL" id="BCTA01000052">
    <property type="protein sequence ID" value="GAT10914.1"/>
    <property type="molecule type" value="Genomic_DNA"/>
</dbReference>
<keyword evidence="1" id="KW-0472">Membrane</keyword>
<dbReference type="RefSeq" id="WP_067392858.1">
    <property type="nucleotide sequence ID" value="NZ_BCTA01000052.1"/>
</dbReference>
<gene>
    <name evidence="3" type="ORF">H7I77_06465</name>
    <name evidence="2" type="ORF">RMCN_4047</name>
</gene>
<keyword evidence="1" id="KW-1133">Transmembrane helix</keyword>
<evidence type="ECO:0000313" key="5">
    <source>
        <dbReference type="Proteomes" id="UP001207528"/>
    </source>
</evidence>
<dbReference type="SUPFAM" id="SSF56112">
    <property type="entry name" value="Protein kinase-like (PK-like)"/>
    <property type="match status" value="1"/>
</dbReference>
<dbReference type="CDD" id="cd13973">
    <property type="entry name" value="PK_MviN-like"/>
    <property type="match status" value="1"/>
</dbReference>
<feature type="transmembrane region" description="Helical" evidence="1">
    <location>
        <begin position="274"/>
        <end position="294"/>
    </location>
</feature>
<sequence>MATRHQRLIPGMAIGGRYRLIAPHGGRALLEFWQALDIASGQHVALTVVDVANELPDEFVHEILARTIRLRGLDTAGIAPVLDVLHTGAFGVVVSDWLPGASLREVADEGQAPDSVAAMTRALAAAAEAAHRAGLVLSVDDPARLRVGADGHVALAFPAVLPDTTPQTDLRGIGCALYALLVGHWPTEAQPEEPAEVDPRIPFLISTTTSALLRDNGGIGSAATLLTLLEQAAAPDVESTHRVMPPLPTPKPGRYAEFRNFGPEEQKEVARRTILRTGLGAAAAIVAVAILALASSLNGLLETKDDDVAMDADKLGLVPTTAAPRPPERTETVRGLAPGDRIPLEAATVFAPDGSPDSPDDAGLAIDAKPDTAWSTDRYYDADPFPKFKPGVGLLISLREPTPITAVTVDQNSAGSMIQVRGTDVPGEPKALADTFELTPATPVQPGVTRIPVTDPRPASRVVVWITKLGTADGQNRAAIAEIGVHAAAAPA</sequence>
<evidence type="ECO:0000313" key="3">
    <source>
        <dbReference type="EMBL" id="MCV7022994.1"/>
    </source>
</evidence>
<keyword evidence="1" id="KW-0812">Transmembrane</keyword>
<dbReference type="EMBL" id="JACKTI010000024">
    <property type="protein sequence ID" value="MCV7022994.1"/>
    <property type="molecule type" value="Genomic_DNA"/>
</dbReference>
<proteinExistence type="predicted"/>
<keyword evidence="3" id="KW-0808">Transferase</keyword>
<reference evidence="3" key="3">
    <citation type="journal article" date="2022" name="BMC Genomics">
        <title>Comparative genome analysis of mycobacteria focusing on tRNA and non-coding RNA.</title>
        <authorList>
            <person name="Behra P.R.K."/>
            <person name="Pettersson B.M.F."/>
            <person name="Ramesh M."/>
            <person name="Das S."/>
            <person name="Dasgupta S."/>
            <person name="Kirsebom L.A."/>
        </authorList>
    </citation>
    <scope>NUCLEOTIDE SEQUENCE</scope>
    <source>
        <strain evidence="3">DSM 44203</strain>
    </source>
</reference>
<accession>A0AAW5SFI7</accession>
<comment type="caution">
    <text evidence="3">The sequence shown here is derived from an EMBL/GenBank/DDBJ whole genome shotgun (WGS) entry which is preliminary data.</text>
</comment>
<dbReference type="Gene3D" id="3.30.200.20">
    <property type="entry name" value="Phosphorylase Kinase, domain 1"/>
    <property type="match status" value="1"/>
</dbReference>
<dbReference type="InterPro" id="IPR011009">
    <property type="entry name" value="Kinase-like_dom_sf"/>
</dbReference>
<evidence type="ECO:0000313" key="4">
    <source>
        <dbReference type="Proteomes" id="UP000069773"/>
    </source>
</evidence>
<reference evidence="2 4" key="1">
    <citation type="journal article" date="2016" name="Genome Announc.">
        <title>Draft Genome Sequences of Five Rapidly Growing Mycobacterium Species, M. thermoresistibile, M. fortuitum subsp. acetamidolyticum, M. canariasense, M. brisbanense, and M. novocastrense.</title>
        <authorList>
            <person name="Katahira K."/>
            <person name="Ogura Y."/>
            <person name="Gotoh Y."/>
            <person name="Hayashi T."/>
        </authorList>
    </citation>
    <scope>NUCLEOTIDE SEQUENCE [LARGE SCALE GENOMIC DNA]</scope>
    <source>
        <strain evidence="2 4">JCM18114</strain>
    </source>
</reference>